<dbReference type="EMBL" id="OCZC01000058">
    <property type="protein sequence ID" value="SOO23986.1"/>
    <property type="molecule type" value="Genomic_DNA"/>
</dbReference>
<evidence type="ECO:0000313" key="2">
    <source>
        <dbReference type="Proteomes" id="UP000234345"/>
    </source>
</evidence>
<gene>
    <name evidence="1" type="ORF">XFF6991_310156</name>
</gene>
<dbReference type="AlphaFoldDB" id="A0A7Z7NHT9"/>
<protein>
    <submittedName>
        <fullName evidence="1">Uncharacterized protein</fullName>
    </submittedName>
</protein>
<dbReference type="Proteomes" id="UP000234345">
    <property type="component" value="Unassembled WGS sequence"/>
</dbReference>
<name>A0A7Z7NHT9_XANCH</name>
<proteinExistence type="predicted"/>
<evidence type="ECO:0000313" key="1">
    <source>
        <dbReference type="EMBL" id="SOO23986.1"/>
    </source>
</evidence>
<sequence length="92" mass="9722">MFRNGAVSNRRFFGSVKALCVPKTALGSNTPHELPALPPNDPLKAGSVGNSALAVQKVLPACRQAEVAYPVIALVAVDVVYVKLARVNAMHK</sequence>
<comment type="caution">
    <text evidence="1">The sequence shown here is derived from an EMBL/GenBank/DDBJ whole genome shotgun (WGS) entry which is preliminary data.</text>
</comment>
<organism evidence="1 2">
    <name type="scientific">Xanthomonas campestris pv. phaseoli</name>
    <dbReference type="NCBI Taxonomy" id="317013"/>
    <lineage>
        <taxon>Bacteria</taxon>
        <taxon>Pseudomonadati</taxon>
        <taxon>Pseudomonadota</taxon>
        <taxon>Gammaproteobacteria</taxon>
        <taxon>Lysobacterales</taxon>
        <taxon>Lysobacteraceae</taxon>
        <taxon>Xanthomonas</taxon>
    </lineage>
</organism>
<accession>A0A7Z7NHT9</accession>
<reference evidence="1 2" key="1">
    <citation type="submission" date="2017-10" db="EMBL/GenBank/DDBJ databases">
        <authorList>
            <person name="Regsiter A."/>
            <person name="William W."/>
        </authorList>
    </citation>
    <scope>NUCLEOTIDE SEQUENCE [LARGE SCALE GENOMIC DNA]</scope>
    <source>
        <strain evidence="1 2">CFBP6991</strain>
    </source>
</reference>